<dbReference type="RefSeq" id="WP_108603073.1">
    <property type="nucleotide sequence ID" value="NZ_CP026604.1"/>
</dbReference>
<evidence type="ECO:0000256" key="1">
    <source>
        <dbReference type="SAM" id="Phobius"/>
    </source>
</evidence>
<dbReference type="EMBL" id="CP026604">
    <property type="protein sequence ID" value="AWB67024.1"/>
    <property type="molecule type" value="Genomic_DNA"/>
</dbReference>
<dbReference type="CDD" id="cd02966">
    <property type="entry name" value="TlpA_like_family"/>
    <property type="match status" value="1"/>
</dbReference>
<accession>A0A2S0VS42</accession>
<evidence type="ECO:0000259" key="2">
    <source>
        <dbReference type="PROSITE" id="PS51352"/>
    </source>
</evidence>
<dbReference type="AlphaFoldDB" id="A0A2S0VS42"/>
<evidence type="ECO:0000313" key="4">
    <source>
        <dbReference type="Proteomes" id="UP000244441"/>
    </source>
</evidence>
<dbReference type="PANTHER" id="PTHR42852:SF13">
    <property type="entry name" value="PROTEIN DIPZ"/>
    <property type="match status" value="1"/>
</dbReference>
<sequence length="173" mass="20134">MNKKKITLYYVIALALAFIGGIYLANLLIANKHNNSSLWHLTYDTNIVETQLGQINSDYLVLDFWSSWCKPCAKSLPYYLSLFDQYPKEKIRFITINLDIDNSQALKFLDDNNLNALPIFFDPNNKTNQFINISGLPMLIIYDQNRQVIHQKMGFKEASKHELKQRLDKLLKS</sequence>
<proteinExistence type="predicted"/>
<gene>
    <name evidence="3" type="ORF">C2869_11495</name>
</gene>
<feature type="transmembrane region" description="Helical" evidence="1">
    <location>
        <begin position="7"/>
        <end position="29"/>
    </location>
</feature>
<dbReference type="SUPFAM" id="SSF52833">
    <property type="entry name" value="Thioredoxin-like"/>
    <property type="match status" value="1"/>
</dbReference>
<dbReference type="PANTHER" id="PTHR42852">
    <property type="entry name" value="THIOL:DISULFIDE INTERCHANGE PROTEIN DSBE"/>
    <property type="match status" value="1"/>
</dbReference>
<dbReference type="InterPro" id="IPR036249">
    <property type="entry name" value="Thioredoxin-like_sf"/>
</dbReference>
<dbReference type="PROSITE" id="PS51352">
    <property type="entry name" value="THIOREDOXIN_2"/>
    <property type="match status" value="1"/>
</dbReference>
<protein>
    <recommendedName>
        <fullName evidence="2">Thioredoxin domain-containing protein</fullName>
    </recommendedName>
</protein>
<dbReference type="Proteomes" id="UP000244441">
    <property type="component" value="Chromosome"/>
</dbReference>
<feature type="domain" description="Thioredoxin" evidence="2">
    <location>
        <begin position="27"/>
        <end position="172"/>
    </location>
</feature>
<keyword evidence="4" id="KW-1185">Reference proteome</keyword>
<dbReference type="Pfam" id="PF13905">
    <property type="entry name" value="Thioredoxin_8"/>
    <property type="match status" value="1"/>
</dbReference>
<dbReference type="InterPro" id="IPR050553">
    <property type="entry name" value="Thioredoxin_ResA/DsbE_sf"/>
</dbReference>
<reference evidence="3 4" key="1">
    <citation type="submission" date="2018-01" db="EMBL/GenBank/DDBJ databases">
        <title>Genome sequence of a Cantenovulum-like bacteria.</title>
        <authorList>
            <person name="Tan W.R."/>
            <person name="Lau N.-S."/>
            <person name="Go F."/>
            <person name="Amirul A.-A.A."/>
        </authorList>
    </citation>
    <scope>NUCLEOTIDE SEQUENCE [LARGE SCALE GENOMIC DNA]</scope>
    <source>
        <strain evidence="3 4">CCB-QB4</strain>
    </source>
</reference>
<keyword evidence="1" id="KW-0472">Membrane</keyword>
<dbReference type="OrthoDB" id="9799347at2"/>
<dbReference type="InterPro" id="IPR013766">
    <property type="entry name" value="Thioredoxin_domain"/>
</dbReference>
<evidence type="ECO:0000313" key="3">
    <source>
        <dbReference type="EMBL" id="AWB67024.1"/>
    </source>
</evidence>
<keyword evidence="1" id="KW-0812">Transmembrane</keyword>
<dbReference type="KEGG" id="cate:C2869_11495"/>
<name>A0A2S0VS42_9ALTE</name>
<keyword evidence="1" id="KW-1133">Transmembrane helix</keyword>
<dbReference type="Gene3D" id="3.40.30.10">
    <property type="entry name" value="Glutaredoxin"/>
    <property type="match status" value="1"/>
</dbReference>
<dbReference type="InterPro" id="IPR012336">
    <property type="entry name" value="Thioredoxin-like_fold"/>
</dbReference>
<organism evidence="3 4">
    <name type="scientific">Saccharobesus litoralis</name>
    <dbReference type="NCBI Taxonomy" id="2172099"/>
    <lineage>
        <taxon>Bacteria</taxon>
        <taxon>Pseudomonadati</taxon>
        <taxon>Pseudomonadota</taxon>
        <taxon>Gammaproteobacteria</taxon>
        <taxon>Alteromonadales</taxon>
        <taxon>Alteromonadaceae</taxon>
        <taxon>Saccharobesus</taxon>
    </lineage>
</organism>